<reference evidence="1 2" key="1">
    <citation type="submission" date="2017-11" db="EMBL/GenBank/DDBJ databases">
        <title>Streptomyces carmine sp. nov., a novel actinomycete isolated from Sophora alopecuroides in Xinjiang, China.</title>
        <authorList>
            <person name="Wang Y."/>
            <person name="Luo X."/>
            <person name="Wan C."/>
            <person name="Zhang L."/>
        </authorList>
    </citation>
    <scope>NUCLEOTIDE SEQUENCE [LARGE SCALE GENOMIC DNA]</scope>
    <source>
        <strain evidence="1 2">TRM SA0054</strain>
    </source>
</reference>
<dbReference type="RefSeq" id="WP_100205075.1">
    <property type="nucleotide sequence ID" value="NZ_PGGW01000069.1"/>
</dbReference>
<name>A0A2M8LR94_9ACTN</name>
<dbReference type="InterPro" id="IPR011990">
    <property type="entry name" value="TPR-like_helical_dom_sf"/>
</dbReference>
<comment type="caution">
    <text evidence="1">The sequence shown here is derived from an EMBL/GenBank/DDBJ whole genome shotgun (WGS) entry which is preliminary data.</text>
</comment>
<keyword evidence="2" id="KW-1185">Reference proteome</keyword>
<evidence type="ECO:0000313" key="2">
    <source>
        <dbReference type="Proteomes" id="UP000230407"/>
    </source>
</evidence>
<dbReference type="SUPFAM" id="SSF48452">
    <property type="entry name" value="TPR-like"/>
    <property type="match status" value="1"/>
</dbReference>
<sequence length="424" mass="46596">MQRNQSLKNRMAEAGFTQEELAEAVNTQLRSWGHEGTVSDRTVRHWLAGKTVWPHRRQRQALEVVFGCAAEELGFTPPAGGDGTAPSSEQEDPVRRRHFLTATTGTTAAAVPLIAAAPPPSVGTSDVIRLRKGLDKITALDQRKGGHESLERRALAAAGQALGMQERAASQRIRQRLFGVAAEYTAAAGWSAIDAHHPEHAQRYLDRGLYLARLAKDSVTELKVWNSYAFLARQRRNYPQAVAAAQAAQATTAARRDPLLASLAHARTAIGHAYLSDRQAALRSLGYAWEALDKASPDEPRPSWTVFYGPGELHGLTAIVHDRLGDPAKSEAAAHKDLAATPAWFRRNRALATVQLAMAQLHQHEVERACATAETAFELMEGDPLPGRMRSRLGDFHRDLLTIAPDSATAREWADRYRTEWTRA</sequence>
<accession>A0A2M8LR94</accession>
<dbReference type="Gene3D" id="1.25.40.10">
    <property type="entry name" value="Tetratricopeptide repeat domain"/>
    <property type="match status" value="1"/>
</dbReference>
<dbReference type="InterPro" id="IPR001387">
    <property type="entry name" value="Cro/C1-type_HTH"/>
</dbReference>
<dbReference type="Proteomes" id="UP000230407">
    <property type="component" value="Unassembled WGS sequence"/>
</dbReference>
<protein>
    <recommendedName>
        <fullName evidence="3">XRE family transcriptional regulator</fullName>
    </recommendedName>
</protein>
<proteinExistence type="predicted"/>
<organism evidence="1 2">
    <name type="scientific">Streptomyces carminius</name>
    <dbReference type="NCBI Taxonomy" id="2665496"/>
    <lineage>
        <taxon>Bacteria</taxon>
        <taxon>Bacillati</taxon>
        <taxon>Actinomycetota</taxon>
        <taxon>Actinomycetes</taxon>
        <taxon>Kitasatosporales</taxon>
        <taxon>Streptomycetaceae</taxon>
        <taxon>Streptomyces</taxon>
    </lineage>
</organism>
<dbReference type="AlphaFoldDB" id="A0A2M8LR94"/>
<dbReference type="CDD" id="cd00093">
    <property type="entry name" value="HTH_XRE"/>
    <property type="match status" value="1"/>
</dbReference>
<evidence type="ECO:0000313" key="1">
    <source>
        <dbReference type="EMBL" id="PJE94465.1"/>
    </source>
</evidence>
<dbReference type="EMBL" id="PGGW01000069">
    <property type="protein sequence ID" value="PJE94465.1"/>
    <property type="molecule type" value="Genomic_DNA"/>
</dbReference>
<evidence type="ECO:0008006" key="3">
    <source>
        <dbReference type="Google" id="ProtNLM"/>
    </source>
</evidence>
<gene>
    <name evidence="1" type="ORF">CUT44_30070</name>
</gene>